<feature type="domain" description="Type II secretion system protein GspF" evidence="7">
    <location>
        <begin position="158"/>
        <end position="284"/>
    </location>
</feature>
<evidence type="ECO:0000313" key="8">
    <source>
        <dbReference type="EMBL" id="MZP42478.1"/>
    </source>
</evidence>
<dbReference type="Pfam" id="PF00482">
    <property type="entry name" value="T2SSF"/>
    <property type="match status" value="1"/>
</dbReference>
<protein>
    <recommendedName>
        <fullName evidence="7">Type II secretion system protein GspF domain-containing protein</fullName>
    </recommendedName>
</protein>
<feature type="transmembrane region" description="Helical" evidence="6">
    <location>
        <begin position="6"/>
        <end position="23"/>
    </location>
</feature>
<dbReference type="InterPro" id="IPR018076">
    <property type="entry name" value="T2SS_GspF_dom"/>
</dbReference>
<comment type="subcellular location">
    <subcellularLocation>
        <location evidence="1">Cell membrane</location>
        <topology evidence="1">Multi-pass membrane protein</topology>
    </subcellularLocation>
</comment>
<proteinExistence type="predicted"/>
<keyword evidence="9" id="KW-1185">Reference proteome</keyword>
<keyword evidence="3 6" id="KW-0812">Transmembrane</keyword>
<keyword evidence="2" id="KW-1003">Cell membrane</keyword>
<evidence type="ECO:0000256" key="6">
    <source>
        <dbReference type="SAM" id="Phobius"/>
    </source>
</evidence>
<evidence type="ECO:0000256" key="2">
    <source>
        <dbReference type="ARBA" id="ARBA00022475"/>
    </source>
</evidence>
<evidence type="ECO:0000256" key="5">
    <source>
        <dbReference type="ARBA" id="ARBA00023136"/>
    </source>
</evidence>
<dbReference type="OrthoDB" id="9810662at2"/>
<dbReference type="PANTHER" id="PTHR35007:SF2">
    <property type="entry name" value="PILUS ASSEMBLE PROTEIN"/>
    <property type="match status" value="1"/>
</dbReference>
<evidence type="ECO:0000256" key="1">
    <source>
        <dbReference type="ARBA" id="ARBA00004651"/>
    </source>
</evidence>
<dbReference type="Proteomes" id="UP000471031">
    <property type="component" value="Unassembled WGS sequence"/>
</dbReference>
<sequence>MGLDDSGLLLFFGGLLATFYTFFHRRFLQDAIRRQLLQRASASRRVKQKTPLLSDLLLQSLKKRLLGLAPRSWLERFERMLRRAGYRWGTGDVIFLKGLLTLVGFSLALLLAPDSWRLALRGAVAVLAAAAAFMLPDFFLIRQAQLRQRQIRQSLPSFIDNLITCVEAGLGLDLALNRVVQLMGGPLSDEVSGALTEIRYGKARRDAFRSLSERVNLPELSAFLTALVNGEQLGMSIGAILRVQGQQIRERRKLQIREEAYKIPVKLLFPLVLFIFPVLFLVLLGPAAIKVSESMFR</sequence>
<organism evidence="8 9">
    <name type="scientific">Heliomicrobium gestii</name>
    <name type="common">Heliobacterium gestii</name>
    <dbReference type="NCBI Taxonomy" id="2699"/>
    <lineage>
        <taxon>Bacteria</taxon>
        <taxon>Bacillati</taxon>
        <taxon>Bacillota</taxon>
        <taxon>Clostridia</taxon>
        <taxon>Eubacteriales</taxon>
        <taxon>Heliobacteriaceae</taxon>
        <taxon>Heliomicrobium</taxon>
    </lineage>
</organism>
<name>A0A845L8D6_HELGE</name>
<evidence type="ECO:0000256" key="3">
    <source>
        <dbReference type="ARBA" id="ARBA00022692"/>
    </source>
</evidence>
<dbReference type="PANTHER" id="PTHR35007">
    <property type="entry name" value="INTEGRAL MEMBRANE PROTEIN-RELATED"/>
    <property type="match status" value="1"/>
</dbReference>
<accession>A0A845L8D6</accession>
<reference evidence="8 9" key="1">
    <citation type="submission" date="2020-01" db="EMBL/GenBank/DDBJ databases">
        <title>Whole genome sequence of Heliobacterium gestii DSM 11169.</title>
        <authorList>
            <person name="Kyndt J.A."/>
            <person name="Meyer T.E."/>
        </authorList>
    </citation>
    <scope>NUCLEOTIDE SEQUENCE [LARGE SCALE GENOMIC DNA]</scope>
    <source>
        <strain evidence="8 9">DSM 11169</strain>
    </source>
</reference>
<dbReference type="RefSeq" id="WP_161261057.1">
    <property type="nucleotide sequence ID" value="NZ_JAFBDC010000003.1"/>
</dbReference>
<evidence type="ECO:0000256" key="4">
    <source>
        <dbReference type="ARBA" id="ARBA00022989"/>
    </source>
</evidence>
<evidence type="ECO:0000313" key="9">
    <source>
        <dbReference type="Proteomes" id="UP000471031"/>
    </source>
</evidence>
<dbReference type="EMBL" id="WXEX01000004">
    <property type="protein sequence ID" value="MZP42478.1"/>
    <property type="molecule type" value="Genomic_DNA"/>
</dbReference>
<feature type="transmembrane region" description="Helical" evidence="6">
    <location>
        <begin position="118"/>
        <end position="141"/>
    </location>
</feature>
<feature type="transmembrane region" description="Helical" evidence="6">
    <location>
        <begin position="267"/>
        <end position="289"/>
    </location>
</feature>
<comment type="caution">
    <text evidence="8">The sequence shown here is derived from an EMBL/GenBank/DDBJ whole genome shotgun (WGS) entry which is preliminary data.</text>
</comment>
<keyword evidence="5 6" id="KW-0472">Membrane</keyword>
<dbReference type="AlphaFoldDB" id="A0A845L8D6"/>
<dbReference type="GO" id="GO:0005886">
    <property type="term" value="C:plasma membrane"/>
    <property type="evidence" value="ECO:0007669"/>
    <property type="project" value="UniProtKB-SubCell"/>
</dbReference>
<feature type="transmembrane region" description="Helical" evidence="6">
    <location>
        <begin position="89"/>
        <end position="112"/>
    </location>
</feature>
<keyword evidence="4 6" id="KW-1133">Transmembrane helix</keyword>
<gene>
    <name evidence="8" type="ORF">GTO89_05415</name>
</gene>
<evidence type="ECO:0000259" key="7">
    <source>
        <dbReference type="Pfam" id="PF00482"/>
    </source>
</evidence>